<dbReference type="GO" id="GO:0016740">
    <property type="term" value="F:transferase activity"/>
    <property type="evidence" value="ECO:0007669"/>
    <property type="project" value="UniProtKB-KW"/>
</dbReference>
<reference evidence="1 2" key="1">
    <citation type="submission" date="2014-04" db="EMBL/GenBank/DDBJ databases">
        <title>Comparative genomics and transcriptomics to identify genetic mechanisms underlying the emergence of carbapenem resistant Acinetobacter baumannii (CRAb).</title>
        <authorList>
            <person name="Harris A.D."/>
            <person name="Johnson K.J."/>
            <person name="George J."/>
            <person name="Nadendla S."/>
            <person name="Daugherty S.C."/>
            <person name="Parankush S."/>
            <person name="Sadzewicz L."/>
            <person name="Tallon L."/>
            <person name="Sengamalay N."/>
            <person name="Hazen T.H."/>
            <person name="Rasko D.A."/>
        </authorList>
    </citation>
    <scope>NUCLEOTIDE SEQUENCE [LARGE SCALE GENOMIC DNA]</scope>
    <source>
        <strain evidence="1 2">21072</strain>
    </source>
</reference>
<organism evidence="1 2">
    <name type="scientific">Acinetobacter baumannii 21072</name>
    <dbReference type="NCBI Taxonomy" id="1310697"/>
    <lineage>
        <taxon>Bacteria</taxon>
        <taxon>Pseudomonadati</taxon>
        <taxon>Pseudomonadota</taxon>
        <taxon>Gammaproteobacteria</taxon>
        <taxon>Moraxellales</taxon>
        <taxon>Moraxellaceae</taxon>
        <taxon>Acinetobacter</taxon>
        <taxon>Acinetobacter calcoaceticus/baumannii complex</taxon>
    </lineage>
</organism>
<gene>
    <name evidence="1" type="ORF">J596_2791</name>
</gene>
<proteinExistence type="predicted"/>
<evidence type="ECO:0000313" key="2">
    <source>
        <dbReference type="Proteomes" id="UP000027327"/>
    </source>
</evidence>
<protein>
    <submittedName>
        <fullName evidence="1">Putative glutathione S-transferase</fullName>
    </submittedName>
</protein>
<dbReference type="EMBL" id="JMOD01000055">
    <property type="protein sequence ID" value="KCY17563.1"/>
    <property type="molecule type" value="Genomic_DNA"/>
</dbReference>
<evidence type="ECO:0000313" key="1">
    <source>
        <dbReference type="EMBL" id="KCY17563.1"/>
    </source>
</evidence>
<sequence length="41" mass="4820">MLPFLLKTFNAIETKQGTKLVFLENYTQVEFDKVFGHLMNI</sequence>
<dbReference type="PATRIC" id="fig|1310697.3.peg.2681"/>
<comment type="caution">
    <text evidence="1">The sequence shown here is derived from an EMBL/GenBank/DDBJ whole genome shotgun (WGS) entry which is preliminary data.</text>
</comment>
<dbReference type="AlphaFoldDB" id="A0A062II16"/>
<name>A0A062II16_ACIBA</name>
<accession>A0A062II16</accession>
<dbReference type="Proteomes" id="UP000027327">
    <property type="component" value="Unassembled WGS sequence"/>
</dbReference>
<keyword evidence="1" id="KW-0808">Transferase</keyword>